<sequence length="93" mass="10298">MWVGVLRVRCVQEAIRRAYYDRDASRGLFQTFSWLVEEVGELSEALRKGDKGSMAEEIADVIAWTISIANLVGVDVEEALRSKYGGELAGCEG</sequence>
<accession>A0A401H8P2</accession>
<dbReference type="CDD" id="cd11535">
    <property type="entry name" value="NTP-PPase_SsMazG"/>
    <property type="match status" value="1"/>
</dbReference>
<evidence type="ECO:0000313" key="2">
    <source>
        <dbReference type="EMBL" id="GBF08836.1"/>
    </source>
</evidence>
<proteinExistence type="predicted"/>
<dbReference type="AlphaFoldDB" id="A0A401H8P2"/>
<dbReference type="Proteomes" id="UP000291213">
    <property type="component" value="Unassembled WGS sequence"/>
</dbReference>
<reference evidence="2 3" key="1">
    <citation type="submission" date="2017-02" db="EMBL/GenBank/DDBJ databases">
        <title>isolation and characterization of a novel temperate virus Aeropyrum globular virus 1 infecting hyperthermophilic archaeon Aeropyrum.</title>
        <authorList>
            <person name="Yumiya M."/>
            <person name="Yoshida T."/>
            <person name="Sako Y."/>
        </authorList>
    </citation>
    <scope>NUCLEOTIDE SEQUENCE [LARGE SCALE GENOMIC DNA]</scope>
    <source>
        <strain evidence="2 3">YK1-12-2013</strain>
    </source>
</reference>
<dbReference type="InterPro" id="IPR004518">
    <property type="entry name" value="MazG-like_dom"/>
</dbReference>
<evidence type="ECO:0000259" key="1">
    <source>
        <dbReference type="Pfam" id="PF03819"/>
    </source>
</evidence>
<dbReference type="PANTHER" id="PTHR42702:SF1">
    <property type="entry name" value="REGULATORY PROTEIN FOR BETA-LACTAMASE"/>
    <property type="match status" value="1"/>
</dbReference>
<dbReference type="Gene3D" id="1.10.287.1080">
    <property type="entry name" value="MazG-like"/>
    <property type="match status" value="1"/>
</dbReference>
<organism evidence="2 3">
    <name type="scientific">Aeropyrum pernix</name>
    <dbReference type="NCBI Taxonomy" id="56636"/>
    <lineage>
        <taxon>Archaea</taxon>
        <taxon>Thermoproteota</taxon>
        <taxon>Thermoprotei</taxon>
        <taxon>Desulfurococcales</taxon>
        <taxon>Desulfurococcaceae</taxon>
        <taxon>Aeropyrum</taxon>
    </lineage>
</organism>
<comment type="caution">
    <text evidence="2">The sequence shown here is derived from an EMBL/GenBank/DDBJ whole genome shotgun (WGS) entry which is preliminary data.</text>
</comment>
<feature type="domain" description="NTP pyrophosphohydrolase MazG-like" evidence="1">
    <location>
        <begin position="32"/>
        <end position="81"/>
    </location>
</feature>
<dbReference type="EMBL" id="BDMD01000026">
    <property type="protein sequence ID" value="GBF08836.1"/>
    <property type="molecule type" value="Genomic_DNA"/>
</dbReference>
<dbReference type="SUPFAM" id="SSF101386">
    <property type="entry name" value="all-alpha NTP pyrophosphatases"/>
    <property type="match status" value="1"/>
</dbReference>
<gene>
    <name evidence="2" type="ORF">apy_05610</name>
</gene>
<evidence type="ECO:0000313" key="3">
    <source>
        <dbReference type="Proteomes" id="UP000291213"/>
    </source>
</evidence>
<dbReference type="PANTHER" id="PTHR42702">
    <property type="entry name" value="NUCLEOTIDE PYROPHOSPHOHYDROLASE"/>
    <property type="match status" value="1"/>
</dbReference>
<name>A0A401H8P2_AERPX</name>
<dbReference type="Pfam" id="PF03819">
    <property type="entry name" value="MazG"/>
    <property type="match status" value="1"/>
</dbReference>
<protein>
    <recommendedName>
        <fullName evidence="1">NTP pyrophosphohydrolase MazG-like domain-containing protein</fullName>
    </recommendedName>
</protein>